<keyword evidence="7" id="KW-0732">Signal</keyword>
<dbReference type="PANTHER" id="PTHR19325">
    <property type="entry name" value="COMPLEMENT COMPONENT-RELATED SUSHI DOMAIN-CONTAINING"/>
    <property type="match status" value="1"/>
</dbReference>
<evidence type="ECO:0000256" key="6">
    <source>
        <dbReference type="SAM" id="Phobius"/>
    </source>
</evidence>
<feature type="region of interest" description="Disordered" evidence="5">
    <location>
        <begin position="593"/>
        <end position="663"/>
    </location>
</feature>
<keyword evidence="2" id="KW-0677">Repeat</keyword>
<dbReference type="InterPro" id="IPR000436">
    <property type="entry name" value="Sushi_SCR_CCP_dom"/>
</dbReference>
<dbReference type="Proteomes" id="UP001178507">
    <property type="component" value="Unassembled WGS sequence"/>
</dbReference>
<accession>A0AA36JS17</accession>
<feature type="compositionally biased region" description="Low complexity" evidence="5">
    <location>
        <begin position="596"/>
        <end position="663"/>
    </location>
</feature>
<evidence type="ECO:0000256" key="4">
    <source>
        <dbReference type="ARBA" id="ARBA00023180"/>
    </source>
</evidence>
<evidence type="ECO:0000256" key="2">
    <source>
        <dbReference type="ARBA" id="ARBA00022737"/>
    </source>
</evidence>
<feature type="signal peptide" evidence="7">
    <location>
        <begin position="1"/>
        <end position="19"/>
    </location>
</feature>
<keyword evidence="10" id="KW-1185">Reference proteome</keyword>
<keyword evidence="1" id="KW-0768">Sushi</keyword>
<keyword evidence="6" id="KW-0812">Transmembrane</keyword>
<evidence type="ECO:0000256" key="3">
    <source>
        <dbReference type="ARBA" id="ARBA00023157"/>
    </source>
</evidence>
<dbReference type="InterPro" id="IPR050350">
    <property type="entry name" value="Compl-Cell_Adhes-Reg"/>
</dbReference>
<dbReference type="PROSITE" id="PS50923">
    <property type="entry name" value="SUSHI"/>
    <property type="match status" value="2"/>
</dbReference>
<keyword evidence="3" id="KW-1015">Disulfide bond</keyword>
<evidence type="ECO:0000256" key="7">
    <source>
        <dbReference type="SAM" id="SignalP"/>
    </source>
</evidence>
<feature type="region of interest" description="Disordered" evidence="5">
    <location>
        <begin position="1946"/>
        <end position="1981"/>
    </location>
</feature>
<dbReference type="SUPFAM" id="SSF57535">
    <property type="entry name" value="Complement control module/SCR domain"/>
    <property type="match status" value="1"/>
</dbReference>
<dbReference type="Pfam" id="PF00084">
    <property type="entry name" value="Sushi"/>
    <property type="match status" value="1"/>
</dbReference>
<reference evidence="9" key="1">
    <citation type="submission" date="2023-08" db="EMBL/GenBank/DDBJ databases">
        <authorList>
            <person name="Chen Y."/>
            <person name="Shah S."/>
            <person name="Dougan E. K."/>
            <person name="Thang M."/>
            <person name="Chan C."/>
        </authorList>
    </citation>
    <scope>NUCLEOTIDE SEQUENCE</scope>
</reference>
<dbReference type="Gene3D" id="2.10.70.10">
    <property type="entry name" value="Complement Module, domain 1"/>
    <property type="match status" value="1"/>
</dbReference>
<keyword evidence="4" id="KW-0325">Glycoprotein</keyword>
<comment type="caution">
    <text evidence="9">The sequence shown here is derived from an EMBL/GenBank/DDBJ whole genome shotgun (WGS) entry which is preliminary data.</text>
</comment>
<keyword evidence="6" id="KW-1133">Transmembrane helix</keyword>
<gene>
    <name evidence="9" type="ORF">EVOR1521_LOCUS31964</name>
</gene>
<dbReference type="InterPro" id="IPR035976">
    <property type="entry name" value="Sushi/SCR/CCP_sf"/>
</dbReference>
<organism evidence="9 10">
    <name type="scientific">Effrenium voratum</name>
    <dbReference type="NCBI Taxonomy" id="2562239"/>
    <lineage>
        <taxon>Eukaryota</taxon>
        <taxon>Sar</taxon>
        <taxon>Alveolata</taxon>
        <taxon>Dinophyceae</taxon>
        <taxon>Suessiales</taxon>
        <taxon>Symbiodiniaceae</taxon>
        <taxon>Effrenium</taxon>
    </lineage>
</organism>
<evidence type="ECO:0000256" key="1">
    <source>
        <dbReference type="ARBA" id="ARBA00022659"/>
    </source>
</evidence>
<keyword evidence="6" id="KW-0472">Membrane</keyword>
<dbReference type="PANTHER" id="PTHR19325:SF560">
    <property type="entry name" value="SUSHI, VON WILLEBRAND FACTOR TYPE A, EGF AND PENTRAXIN DOMAIN-CONTAINING PROTEIN 1"/>
    <property type="match status" value="1"/>
</dbReference>
<protein>
    <recommendedName>
        <fullName evidence="8">Sushi domain-containing protein</fullName>
    </recommendedName>
</protein>
<feature type="transmembrane region" description="Helical" evidence="6">
    <location>
        <begin position="1911"/>
        <end position="1936"/>
    </location>
</feature>
<feature type="chain" id="PRO_5041465591" description="Sushi domain-containing protein" evidence="7">
    <location>
        <begin position="20"/>
        <end position="2085"/>
    </location>
</feature>
<evidence type="ECO:0000259" key="8">
    <source>
        <dbReference type="PROSITE" id="PS50923"/>
    </source>
</evidence>
<sequence>MRWQALLWLAILGLVPASGDLALVRAFASTREVDGLQSAFELWAEVAPCANTPAASVDLILVYSQSLDANADAANATRAVQDIFDAASWQRCFRSLQVFSANLTEQEDIYDSRGYTVRKDWVNGPNSVFRYVLGSFYDGGFGNGSNATYDAFYFMELDAVPIKSNWLDQFILEALHYPRAAVRGSLYRGDSWDAFERRLPEELLRHINGNAIYNLQHPWLQWLYGQLILEQDTEYNSVAFDLRMASLSLQGKAGVEPYSAAYAERVPADEDAYLADSMLIGNYANTLLNSSFEAGVFVRHGSLDNIFEDLDGAKVTLGVSNFGSSSFDTTWRSFNFSHPFRTILVLSYGESVWPNGTEVLETVRGPSQINSSTGSGPIHLAFCEMAAQVSTEFFVYTDEFHFLASPVYILHSAGSPVLPYIHASSNDCVSRNECHLSLQQAETLFGVSLNYHHDLFETVFITDLAQQFCSAWELATTSLPDYEDCGVQFGPTADDYFAWQISVGQQLQYVPKDKEKVGFRAFSKLWKPTPVDARVCAVYTQQQYDQMLSNISQCSLVLDGSLCEEAGNCTFRPIFESGRCIDTPRYTPSWLAPSYSTTSSTTSTSATGTTSVTATSATDTSTTTGTATSTTTGTGTATSTSTSSSSRSTSISSTSSSITTSTSLTSTSVTSSSLTITSTSSVSTTLTTSSRTSSLTSATQTTTSTSQTTTSGTYTVLAGSCPLPILDSAIDVTDCLGKFPGETCQAFCSPGYVGAPSTYSCTTGEVFTGQAPVCQITTSSTTATTTVTELVLCGGGIPTGLGVDASGCADRYNGQSCNASCIQPYEGGPVEYVCDPAQAAMVPVGDPLLCKKPECQVSQLPSNVSSSDCVGRTVGEFCVVSCLPGYTGQEEFFECLPSQLFTGTAPVCEALPCAGGNLPVIPGVSISDCLGLFAGSSCSVACSFGFEGAAAAYVCDLLGAFSGSPPTCVPKSCPLPAELLGNISFNSSCEGATHGQSCLTECNPGFTGLPTQHRCWDGVLEGSAPSCTALPCGEGIPLSVGLDASDCDGRVSYETCTLGCDAGYELRGSPVLTCQSATSTFSATDAVCDPGQCSNLSSVPPFAGPRVADSCSALAFSEACFAFCEQGYQLEGDASSMRCAALGAAVGFVELLAGQTPIAAENSTGPNCSAKPCTHGFPNLRGGVSDCLGKATEETCTISAELGFTLTGPPTVTCQADGSFSKTTALVEPAVCADPDFGVEGVGSTCTNKTVGEDCWAYCTRGFTGLPQPYRCQANQSANAVLIEQLADTVSCVNSSLLNATTTSTTTTVAGGRRLQTAACFGASVATAGLGDQSFLTDCSGKVHDDACVAHCSQGWNMTETAPSIFLCDNGFLVGAALPTCTPLPCSYSFPDGPGVEHNCDGVRSAETCTATCTAVGYTYSSGNSAATFTCQPTGSFTGDTPTCERVQCSDLSLGASFQHTCRGQRYEDTCSVGCAKGYSLVSTSGQFTCQANQSFTGALPTCTGNPCNQPRSNAALNTTGCNSVTTSETCEVTCQPGFEPNTSSLTCDATGYLLGAAPSCKPSQCPTHSALQDPTLRSNCAGVTYGSRCAVFCAPGHSSNGSAAEEWRCDLSGGSLGLQGVAPVCEPQACTSGLPAGDSSVSSNCSNLKTGETCVQNCAFGYSSTAPTSAYTCSEDGTASGSSAACQPVPCDHALSVTGLDHTCAGVVFGGHCFTMCAAGYNATGTKYQRLLCEGVSAGSLVPGLTETNGVGLRGSLPSCEPLPCLYNLPVGGVYDHNCDGVKTGESCVVSCAAGFWGTPQTLQCDGTSSLTGSMPSCAVATSTVTVTTVTATSTTTVTTQPFLCTSAFLPSIEGASNFSCAGDPGVGQICRSPCDDVMSADVQAVVICWTDQRWRVSEACLSAASSQQLTVIFVVTLSVLCTVMLLSGGVLYVLGGGGSGGVKIHPKVEPPPSFEPKEAPPGGAEPLKEPPPPKSDDQQLLADYSWSRRPVHPVDMDFMCAESFLQPGQLVARPPALPMAFTTRGQPSAGLSQLDEMFAGPEPPQLQSLRQTAVVQVEEDASFRVWVQHLPPDTSSYQAGETA</sequence>
<dbReference type="SMART" id="SM00032">
    <property type="entry name" value="CCP"/>
    <property type="match status" value="10"/>
</dbReference>
<feature type="domain" description="Sushi" evidence="8">
    <location>
        <begin position="1506"/>
        <end position="1563"/>
    </location>
</feature>
<evidence type="ECO:0000313" key="9">
    <source>
        <dbReference type="EMBL" id="CAJ1411370.1"/>
    </source>
</evidence>
<feature type="domain" description="Sushi" evidence="8">
    <location>
        <begin position="1447"/>
        <end position="1505"/>
    </location>
</feature>
<name>A0AA36JS17_9DINO</name>
<dbReference type="EMBL" id="CAUJNA010003871">
    <property type="protein sequence ID" value="CAJ1411370.1"/>
    <property type="molecule type" value="Genomic_DNA"/>
</dbReference>
<proteinExistence type="predicted"/>
<evidence type="ECO:0000256" key="5">
    <source>
        <dbReference type="SAM" id="MobiDB-lite"/>
    </source>
</evidence>
<evidence type="ECO:0000313" key="10">
    <source>
        <dbReference type="Proteomes" id="UP001178507"/>
    </source>
</evidence>